<evidence type="ECO:0000256" key="18">
    <source>
        <dbReference type="ARBA" id="ARBA00023242"/>
    </source>
</evidence>
<accession>A0AAJ5Z234</accession>
<reference evidence="25 26" key="1">
    <citation type="submission" date="2023-03" db="EMBL/GenBank/DDBJ databases">
        <title>Mating type loci evolution in Malassezia.</title>
        <authorList>
            <person name="Coelho M.A."/>
        </authorList>
    </citation>
    <scope>NUCLEOTIDE SEQUENCE [LARGE SCALE GENOMIC DNA]</scope>
    <source>
        <strain evidence="25 26">CBS 13387</strain>
    </source>
</reference>
<evidence type="ECO:0000256" key="12">
    <source>
        <dbReference type="ARBA" id="ARBA00022801"/>
    </source>
</evidence>
<evidence type="ECO:0000256" key="1">
    <source>
        <dbReference type="ARBA" id="ARBA00001663"/>
    </source>
</evidence>
<gene>
    <name evidence="25" type="primary">CCR4</name>
    <name evidence="25" type="ORF">MARU1_003311</name>
</gene>
<dbReference type="InterPro" id="IPR050410">
    <property type="entry name" value="CCR4/nocturin_mRNA_transcr"/>
</dbReference>
<feature type="domain" description="Endonuclease/exonuclease/phosphatase" evidence="24">
    <location>
        <begin position="422"/>
        <end position="745"/>
    </location>
</feature>
<evidence type="ECO:0000256" key="13">
    <source>
        <dbReference type="ARBA" id="ARBA00022839"/>
    </source>
</evidence>
<dbReference type="GO" id="GO:0003723">
    <property type="term" value="F:RNA binding"/>
    <property type="evidence" value="ECO:0007669"/>
    <property type="project" value="UniProtKB-KW"/>
</dbReference>
<keyword evidence="16" id="KW-0805">Transcription regulation</keyword>
<comment type="similarity">
    <text evidence="5">Belongs to the CCR4/nocturin family.</text>
</comment>
<keyword evidence="17" id="KW-0804">Transcription</keyword>
<evidence type="ECO:0000256" key="10">
    <source>
        <dbReference type="ARBA" id="ARBA00022723"/>
    </source>
</evidence>
<evidence type="ECO:0000256" key="14">
    <source>
        <dbReference type="ARBA" id="ARBA00022842"/>
    </source>
</evidence>
<evidence type="ECO:0000256" key="6">
    <source>
        <dbReference type="ARBA" id="ARBA00012161"/>
    </source>
</evidence>
<dbReference type="EC" id="3.1.13.4" evidence="6"/>
<evidence type="ECO:0000313" key="26">
    <source>
        <dbReference type="Proteomes" id="UP001217582"/>
    </source>
</evidence>
<evidence type="ECO:0000256" key="11">
    <source>
        <dbReference type="ARBA" id="ARBA00022737"/>
    </source>
</evidence>
<dbReference type="InterPro" id="IPR003591">
    <property type="entry name" value="Leu-rich_rpt_typical-subtyp"/>
</dbReference>
<keyword evidence="8" id="KW-0433">Leucine-rich repeat</keyword>
<comment type="cofactor">
    <cofactor evidence="2">
        <name>Mg(2+)</name>
        <dbReference type="ChEBI" id="CHEBI:18420"/>
    </cofactor>
</comment>
<dbReference type="EMBL" id="CP119922">
    <property type="protein sequence ID" value="WFD17262.1"/>
    <property type="molecule type" value="Genomic_DNA"/>
</dbReference>
<proteinExistence type="inferred from homology"/>
<evidence type="ECO:0000256" key="5">
    <source>
        <dbReference type="ARBA" id="ARBA00010774"/>
    </source>
</evidence>
<evidence type="ECO:0000256" key="17">
    <source>
        <dbReference type="ARBA" id="ARBA00023163"/>
    </source>
</evidence>
<feature type="compositionally biased region" description="Basic and acidic residues" evidence="23">
    <location>
        <begin position="251"/>
        <end position="260"/>
    </location>
</feature>
<dbReference type="Proteomes" id="UP001217582">
    <property type="component" value="Chromosome 7"/>
</dbReference>
<evidence type="ECO:0000256" key="16">
    <source>
        <dbReference type="ARBA" id="ARBA00023015"/>
    </source>
</evidence>
<dbReference type="GO" id="GO:0004535">
    <property type="term" value="F:poly(A)-specific ribonuclease activity"/>
    <property type="evidence" value="ECO:0007669"/>
    <property type="project" value="UniProtKB-EC"/>
</dbReference>
<comment type="subcellular location">
    <subcellularLocation>
        <location evidence="4">Cytoplasm</location>
    </subcellularLocation>
    <subcellularLocation>
        <location evidence="3">Nucleus</location>
    </subcellularLocation>
</comment>
<protein>
    <recommendedName>
        <fullName evidence="19">CCR4-Not complex 3'-5'-exoribonuclease subunit Ccr4</fullName>
        <ecNumber evidence="6">3.1.13.4</ecNumber>
    </recommendedName>
    <alternativeName>
        <fullName evidence="20">Carbon catabolite repressor protein 4</fullName>
    </alternativeName>
    <alternativeName>
        <fullName evidence="21">Cytoplasmic deadenylase</fullName>
    </alternativeName>
    <alternativeName>
        <fullName evidence="22">Glucose-repressible alcohol dehydrogenase transcriptional effector</fullName>
    </alternativeName>
</protein>
<keyword evidence="13" id="KW-0269">Exonuclease</keyword>
<dbReference type="FunFam" id="3.60.10.10:FF:000037">
    <property type="entry name" value="Glucose-repressible alcohol dehydrogenase transcriptional effector"/>
    <property type="match status" value="1"/>
</dbReference>
<evidence type="ECO:0000256" key="4">
    <source>
        <dbReference type="ARBA" id="ARBA00004496"/>
    </source>
</evidence>
<evidence type="ECO:0000259" key="24">
    <source>
        <dbReference type="Pfam" id="PF03372"/>
    </source>
</evidence>
<evidence type="ECO:0000256" key="2">
    <source>
        <dbReference type="ARBA" id="ARBA00001946"/>
    </source>
</evidence>
<dbReference type="GO" id="GO:0046872">
    <property type="term" value="F:metal ion binding"/>
    <property type="evidence" value="ECO:0007669"/>
    <property type="project" value="UniProtKB-KW"/>
</dbReference>
<keyword evidence="7" id="KW-0963">Cytoplasm</keyword>
<dbReference type="InterPro" id="IPR032675">
    <property type="entry name" value="LRR_dom_sf"/>
</dbReference>
<comment type="catalytic activity">
    <reaction evidence="1">
        <text>Exonucleolytic cleavage of poly(A) to 5'-AMP.</text>
        <dbReference type="EC" id="3.1.13.4"/>
    </reaction>
</comment>
<keyword evidence="11" id="KW-0677">Repeat</keyword>
<evidence type="ECO:0000256" key="15">
    <source>
        <dbReference type="ARBA" id="ARBA00022884"/>
    </source>
</evidence>
<keyword evidence="10" id="KW-0479">Metal-binding</keyword>
<dbReference type="SUPFAM" id="SSF52058">
    <property type="entry name" value="L domain-like"/>
    <property type="match status" value="1"/>
</dbReference>
<dbReference type="AlphaFoldDB" id="A0AAJ5Z234"/>
<evidence type="ECO:0000256" key="22">
    <source>
        <dbReference type="ARBA" id="ARBA00033317"/>
    </source>
</evidence>
<keyword evidence="9" id="KW-0540">Nuclease</keyword>
<evidence type="ECO:0000256" key="3">
    <source>
        <dbReference type="ARBA" id="ARBA00004123"/>
    </source>
</evidence>
<dbReference type="CDD" id="cd09097">
    <property type="entry name" value="Deadenylase_CCR4"/>
    <property type="match status" value="1"/>
</dbReference>
<keyword evidence="15" id="KW-0694">RNA-binding</keyword>
<organism evidence="25 26">
    <name type="scientific">Malassezia arunalokei</name>
    <dbReference type="NCBI Taxonomy" id="1514897"/>
    <lineage>
        <taxon>Eukaryota</taxon>
        <taxon>Fungi</taxon>
        <taxon>Dikarya</taxon>
        <taxon>Basidiomycota</taxon>
        <taxon>Ustilaginomycotina</taxon>
        <taxon>Malasseziomycetes</taxon>
        <taxon>Malasseziales</taxon>
        <taxon>Malasseziaceae</taxon>
        <taxon>Malassezia</taxon>
    </lineage>
</organism>
<evidence type="ECO:0000256" key="9">
    <source>
        <dbReference type="ARBA" id="ARBA00022722"/>
    </source>
</evidence>
<name>A0AAJ5Z234_9BASI</name>
<evidence type="ECO:0000313" key="25">
    <source>
        <dbReference type="EMBL" id="WFD17262.1"/>
    </source>
</evidence>
<dbReference type="PANTHER" id="PTHR12121">
    <property type="entry name" value="CARBON CATABOLITE REPRESSOR PROTEIN 4"/>
    <property type="match status" value="1"/>
</dbReference>
<dbReference type="InterPro" id="IPR005135">
    <property type="entry name" value="Endo/exonuclease/phosphatase"/>
</dbReference>
<dbReference type="GO" id="GO:0005634">
    <property type="term" value="C:nucleus"/>
    <property type="evidence" value="ECO:0007669"/>
    <property type="project" value="UniProtKB-SubCell"/>
</dbReference>
<sequence length="763" mass="84117">MYSPSPPAVTAGANPYVYLNHHQTMPSGQFASRAQPSAVSAMGVAPSPAGNSTAPAYGHSPAMASLGATRFGSGASVGWMSRQPQQPQTQQASHFVPHYGTPPMSSLPHSMNHHNVLANIAPSSPSYTNLGSPHTAAFVRSSVSPVAPTQPTSTSNSSSNIANASPEWLQQMMCAEISRQSFAPHHHARAAALAARSSANHGQDPKKGIVLPAGVVANGLSFPIKGSDSTVQSADTSLSMSPTKSSSMRTQEADPKDSDKSWSIMDMGGLKLKNIGVDIFRYTFLTSLFINHNNLTTLSPAILQLRNLSVLDASANQLVAIPPEIGMLTSLSALFLFDNQLTILPPEIGTLYQLEMLGIEGNPLQPNLYEIIKQEGTQALVAYLRDSCPVPVPPPEREWISLDMDLPSMSAEEDEAYTFAVLSYNILCEKYATAQMYGYTPSWALAWDYRKECILQELVSYNAEFFCLQEVEMGQFYDYFEPKLNQHGYEGIYWPKSRARTMRDDERQHVDGCATFFKTDTFELVDKHLIEFNQIALQRPDFKKTQDIFNRVMTKDNVACIGMLEHRKAGYKIIVANAHMHWNPEFRDVKLVQAAMLMEQLEMLGNQFAKRPSQVKCNENFRPPNYASGQQIPTLVCGDFNSTPDSGVYEFLNKGFAPGNHEDFMDHVYGTYTSEGLKHNYALRSAYSNIGEMPFTNLTPGFQGNIDYIWYTSNTLAASCLLGEVDSTYLSRVVGFPNAHFPSDHVCILGEFKVKHLGNEATS</sequence>
<feature type="region of interest" description="Disordered" evidence="23">
    <location>
        <begin position="228"/>
        <end position="260"/>
    </location>
</feature>
<evidence type="ECO:0000256" key="7">
    <source>
        <dbReference type="ARBA" id="ARBA00022490"/>
    </source>
</evidence>
<dbReference type="Gene3D" id="3.80.10.10">
    <property type="entry name" value="Ribonuclease Inhibitor"/>
    <property type="match status" value="1"/>
</dbReference>
<evidence type="ECO:0000256" key="8">
    <source>
        <dbReference type="ARBA" id="ARBA00022614"/>
    </source>
</evidence>
<evidence type="ECO:0000256" key="20">
    <source>
        <dbReference type="ARBA" id="ARBA00030493"/>
    </source>
</evidence>
<dbReference type="Pfam" id="PF03372">
    <property type="entry name" value="Exo_endo_phos"/>
    <property type="match status" value="1"/>
</dbReference>
<dbReference type="GO" id="GO:0005737">
    <property type="term" value="C:cytoplasm"/>
    <property type="evidence" value="ECO:0007669"/>
    <property type="project" value="UniProtKB-SubCell"/>
</dbReference>
<dbReference type="Gene3D" id="3.60.10.10">
    <property type="entry name" value="Endonuclease/exonuclease/phosphatase"/>
    <property type="match status" value="1"/>
</dbReference>
<dbReference type="PANTHER" id="PTHR12121:SF100">
    <property type="entry name" value="POLY(A)-SPECIFIC RIBONUCLEASE"/>
    <property type="match status" value="1"/>
</dbReference>
<keyword evidence="14" id="KW-0460">Magnesium</keyword>
<dbReference type="InterPro" id="IPR036691">
    <property type="entry name" value="Endo/exonu/phosph_ase_sf"/>
</dbReference>
<keyword evidence="12 25" id="KW-0378">Hydrolase</keyword>
<keyword evidence="18" id="KW-0539">Nucleus</keyword>
<evidence type="ECO:0000256" key="19">
    <source>
        <dbReference type="ARBA" id="ARBA00023475"/>
    </source>
</evidence>
<evidence type="ECO:0000256" key="21">
    <source>
        <dbReference type="ARBA" id="ARBA00031469"/>
    </source>
</evidence>
<evidence type="ECO:0000256" key="23">
    <source>
        <dbReference type="SAM" id="MobiDB-lite"/>
    </source>
</evidence>
<keyword evidence="26" id="KW-1185">Reference proteome</keyword>
<feature type="compositionally biased region" description="Low complexity" evidence="23">
    <location>
        <begin position="236"/>
        <end position="248"/>
    </location>
</feature>
<dbReference type="SUPFAM" id="SSF56219">
    <property type="entry name" value="DNase I-like"/>
    <property type="match status" value="1"/>
</dbReference>
<dbReference type="SMART" id="SM00369">
    <property type="entry name" value="LRR_TYP"/>
    <property type="match status" value="2"/>
</dbReference>